<organism evidence="2 3">
    <name type="scientific">Streptomyces anulatus</name>
    <name type="common">Streptomyces chrysomallus</name>
    <dbReference type="NCBI Taxonomy" id="1892"/>
    <lineage>
        <taxon>Bacteria</taxon>
        <taxon>Bacillati</taxon>
        <taxon>Actinomycetota</taxon>
        <taxon>Actinomycetes</taxon>
        <taxon>Kitasatosporales</taxon>
        <taxon>Streptomycetaceae</taxon>
        <taxon>Streptomyces</taxon>
    </lineage>
</organism>
<keyword evidence="1" id="KW-0472">Membrane</keyword>
<feature type="transmembrane region" description="Helical" evidence="1">
    <location>
        <begin position="30"/>
        <end position="48"/>
    </location>
</feature>
<evidence type="ECO:0000313" key="3">
    <source>
        <dbReference type="Proteomes" id="UP001431926"/>
    </source>
</evidence>
<accession>A0ABZ1ZKI8</accession>
<name>A0ABZ1ZKI8_STRAQ</name>
<feature type="transmembrane region" description="Helical" evidence="1">
    <location>
        <begin position="116"/>
        <end position="140"/>
    </location>
</feature>
<dbReference type="Proteomes" id="UP001431926">
    <property type="component" value="Chromosome"/>
</dbReference>
<keyword evidence="1" id="KW-1133">Transmembrane helix</keyword>
<keyword evidence="3" id="KW-1185">Reference proteome</keyword>
<keyword evidence="1" id="KW-0812">Transmembrane</keyword>
<proteinExistence type="predicted"/>
<reference evidence="2" key="1">
    <citation type="submission" date="2022-10" db="EMBL/GenBank/DDBJ databases">
        <title>The complete genomes of actinobacterial strains from the NBC collection.</title>
        <authorList>
            <person name="Joergensen T.S."/>
            <person name="Alvarez Arevalo M."/>
            <person name="Sterndorff E.B."/>
            <person name="Faurdal D."/>
            <person name="Vuksanovic O."/>
            <person name="Mourched A.-S."/>
            <person name="Charusanti P."/>
            <person name="Shaw S."/>
            <person name="Blin K."/>
            <person name="Weber T."/>
        </authorList>
    </citation>
    <scope>NUCLEOTIDE SEQUENCE</scope>
    <source>
        <strain evidence="2">NBC_01436</strain>
    </source>
</reference>
<dbReference type="EMBL" id="CP109491">
    <property type="protein sequence ID" value="WUX38027.1"/>
    <property type="molecule type" value="Genomic_DNA"/>
</dbReference>
<evidence type="ECO:0000313" key="2">
    <source>
        <dbReference type="EMBL" id="WUX38027.1"/>
    </source>
</evidence>
<protein>
    <submittedName>
        <fullName evidence="2">Uncharacterized protein</fullName>
    </submittedName>
</protein>
<sequence length="200" mass="21343">MTARSDRRWAELARELEFTTLPELRRQAEGWRTGLTGLTALLAVLVLLKGRDDLTALPDWARDTAAGLVMSSFALLLIGSLLAVRAAHGAPGKEILLGGQALRQWTTQEVSRVRRALFRATVCCVLGVVLVVGALVLAWMTTDAAPTHLVEVRTDTGAVCGELVGADRRNVTVRTDAEGVVVAPQATVVSVRPAPSCGRP</sequence>
<dbReference type="RefSeq" id="WP_329356577.1">
    <property type="nucleotide sequence ID" value="NZ_CP109490.1"/>
</dbReference>
<evidence type="ECO:0000256" key="1">
    <source>
        <dbReference type="SAM" id="Phobius"/>
    </source>
</evidence>
<feature type="transmembrane region" description="Helical" evidence="1">
    <location>
        <begin position="68"/>
        <end position="87"/>
    </location>
</feature>
<gene>
    <name evidence="2" type="ORF">OG367_18130</name>
</gene>